<dbReference type="InterPro" id="IPR002684">
    <property type="entry name" value="Biotin_synth/BioAB"/>
</dbReference>
<gene>
    <name evidence="16" type="ORF">FA09DRAFT_296932</name>
</gene>
<dbReference type="GO" id="GO:0009102">
    <property type="term" value="P:biotin biosynthetic process"/>
    <property type="evidence" value="ECO:0007669"/>
    <property type="project" value="UniProtKB-UniPathway"/>
</dbReference>
<dbReference type="Gene3D" id="3.20.20.70">
    <property type="entry name" value="Aldolase class I"/>
    <property type="match status" value="1"/>
</dbReference>
<evidence type="ECO:0000256" key="14">
    <source>
        <dbReference type="SAM" id="MobiDB-lite"/>
    </source>
</evidence>
<dbReference type="PANTHER" id="PTHR22976">
    <property type="entry name" value="BIOTIN SYNTHASE"/>
    <property type="match status" value="1"/>
</dbReference>
<organism evidence="16 17">
    <name type="scientific">Tilletiopsis washingtonensis</name>
    <dbReference type="NCBI Taxonomy" id="58919"/>
    <lineage>
        <taxon>Eukaryota</taxon>
        <taxon>Fungi</taxon>
        <taxon>Dikarya</taxon>
        <taxon>Basidiomycota</taxon>
        <taxon>Ustilaginomycotina</taxon>
        <taxon>Exobasidiomycetes</taxon>
        <taxon>Entylomatales</taxon>
        <taxon>Entylomatales incertae sedis</taxon>
        <taxon>Tilletiopsis</taxon>
    </lineage>
</organism>
<keyword evidence="6" id="KW-0808">Transferase</keyword>
<keyword evidence="12" id="KW-0411">Iron-sulfur</keyword>
<sequence>MSASAATTLLRSARRSTLAAARASGSSTAAPRLARGRASAVDPADLASSDAAASSPPFAAVPRAAPPPDGTTRHDWKRQEVAAIYNSSLLDVIFRAAAVHRMHHPPGGIQLCTLMNIKEGGCSEDCGYCSQSSRYTTPSTASKLAEVDEVLVEARKARDNGSTRFCMGAAWREVGGRKRGFNRILEMVSEIRGMGMEVCTTLGMLTSEQAVALKNAGLTAYNHNLDTSREYYGKVVTSRTYDDRISTIENVRNAGISVCSGGILGLGEEAADRVGLIWEMSRLPEHPESFPVNALVAIPGTPMEGNEPVSIQTMLRTIATARLVMPTSIIRLAAGRHLFSESEQAMCFLAGANAIFTGHKMLTTPTSGWDEDKAMLKRWDLRGLGSFEEKRMAPHAETPVAAAAEQQGLGLKPDAPSA</sequence>
<dbReference type="CDD" id="cd01335">
    <property type="entry name" value="Radical_SAM"/>
    <property type="match status" value="1"/>
</dbReference>
<evidence type="ECO:0000256" key="9">
    <source>
        <dbReference type="ARBA" id="ARBA00022723"/>
    </source>
</evidence>
<name>A0A316ZAW0_9BASI</name>
<comment type="cofactor">
    <cofactor evidence="1">
        <name>[4Fe-4S] cluster</name>
        <dbReference type="ChEBI" id="CHEBI:49883"/>
    </cofactor>
</comment>
<dbReference type="GO" id="GO:0004076">
    <property type="term" value="F:biotin synthase activity"/>
    <property type="evidence" value="ECO:0007669"/>
    <property type="project" value="UniProtKB-EC"/>
</dbReference>
<dbReference type="STRING" id="58919.A0A316ZAW0"/>
<dbReference type="GO" id="GO:0005739">
    <property type="term" value="C:mitochondrion"/>
    <property type="evidence" value="ECO:0007669"/>
    <property type="project" value="TreeGrafter"/>
</dbReference>
<dbReference type="InterPro" id="IPR013785">
    <property type="entry name" value="Aldolase_TIM"/>
</dbReference>
<evidence type="ECO:0000256" key="5">
    <source>
        <dbReference type="ARBA" id="ARBA00022485"/>
    </source>
</evidence>
<dbReference type="EMBL" id="KZ819291">
    <property type="protein sequence ID" value="PWN98436.1"/>
    <property type="molecule type" value="Genomic_DNA"/>
</dbReference>
<keyword evidence="7" id="KW-0949">S-adenosyl-L-methionine</keyword>
<dbReference type="GeneID" id="37267731"/>
<comment type="pathway">
    <text evidence="2">Cofactor biosynthesis; biotin biosynthesis; biotin from 7,8-diaminononanoate: step 2/2.</text>
</comment>
<dbReference type="SMART" id="SM00876">
    <property type="entry name" value="BATS"/>
    <property type="match status" value="1"/>
</dbReference>
<reference evidence="16 17" key="1">
    <citation type="journal article" date="2018" name="Mol. Biol. Evol.">
        <title>Broad Genomic Sampling Reveals a Smut Pathogenic Ancestry of the Fungal Clade Ustilaginomycotina.</title>
        <authorList>
            <person name="Kijpornyongpan T."/>
            <person name="Mondo S.J."/>
            <person name="Barry K."/>
            <person name="Sandor L."/>
            <person name="Lee J."/>
            <person name="Lipzen A."/>
            <person name="Pangilinan J."/>
            <person name="LaButti K."/>
            <person name="Hainaut M."/>
            <person name="Henrissat B."/>
            <person name="Grigoriev I.V."/>
            <person name="Spatafora J.W."/>
            <person name="Aime M.C."/>
        </authorList>
    </citation>
    <scope>NUCLEOTIDE SEQUENCE [LARGE SCALE GENOMIC DNA]</scope>
    <source>
        <strain evidence="16 17">MCA 4186</strain>
    </source>
</reference>
<dbReference type="InterPro" id="IPR006638">
    <property type="entry name" value="Elp3/MiaA/NifB-like_rSAM"/>
</dbReference>
<dbReference type="SFLD" id="SFLDS00029">
    <property type="entry name" value="Radical_SAM"/>
    <property type="match status" value="1"/>
</dbReference>
<accession>A0A316ZAW0</accession>
<evidence type="ECO:0000256" key="4">
    <source>
        <dbReference type="ARBA" id="ARBA00012236"/>
    </source>
</evidence>
<dbReference type="UniPathway" id="UPA00078">
    <property type="reaction ID" value="UER00162"/>
</dbReference>
<dbReference type="PANTHER" id="PTHR22976:SF2">
    <property type="entry name" value="BIOTIN SYNTHASE, MITOCHONDRIAL"/>
    <property type="match status" value="1"/>
</dbReference>
<evidence type="ECO:0000256" key="7">
    <source>
        <dbReference type="ARBA" id="ARBA00022691"/>
    </source>
</evidence>
<comment type="cofactor">
    <cofactor evidence="13">
        <name>[2Fe-2S] cluster</name>
        <dbReference type="ChEBI" id="CHEBI:190135"/>
    </cofactor>
</comment>
<dbReference type="InterPro" id="IPR058240">
    <property type="entry name" value="rSAM_sf"/>
</dbReference>
<feature type="domain" description="Radical SAM core" evidence="15">
    <location>
        <begin position="104"/>
        <end position="336"/>
    </location>
</feature>
<feature type="compositionally biased region" description="Low complexity" evidence="14">
    <location>
        <begin position="395"/>
        <end position="405"/>
    </location>
</feature>
<keyword evidence="10" id="KW-0093">Biotin biosynthesis</keyword>
<dbReference type="NCBIfam" id="TIGR00433">
    <property type="entry name" value="bioB"/>
    <property type="match status" value="1"/>
</dbReference>
<evidence type="ECO:0000256" key="13">
    <source>
        <dbReference type="ARBA" id="ARBA00034078"/>
    </source>
</evidence>
<dbReference type="PROSITE" id="PS51918">
    <property type="entry name" value="RADICAL_SAM"/>
    <property type="match status" value="1"/>
</dbReference>
<dbReference type="GO" id="GO:0046872">
    <property type="term" value="F:metal ion binding"/>
    <property type="evidence" value="ECO:0007669"/>
    <property type="project" value="UniProtKB-KW"/>
</dbReference>
<evidence type="ECO:0000256" key="2">
    <source>
        <dbReference type="ARBA" id="ARBA00004942"/>
    </source>
</evidence>
<dbReference type="GO" id="GO:0051537">
    <property type="term" value="F:2 iron, 2 sulfur cluster binding"/>
    <property type="evidence" value="ECO:0007669"/>
    <property type="project" value="UniProtKB-KW"/>
</dbReference>
<dbReference type="GO" id="GO:0051539">
    <property type="term" value="F:4 iron, 4 sulfur cluster binding"/>
    <property type="evidence" value="ECO:0007669"/>
    <property type="project" value="UniProtKB-KW"/>
</dbReference>
<evidence type="ECO:0000256" key="8">
    <source>
        <dbReference type="ARBA" id="ARBA00022714"/>
    </source>
</evidence>
<dbReference type="SFLD" id="SFLDF00272">
    <property type="entry name" value="biotin_synthase"/>
    <property type="match status" value="1"/>
</dbReference>
<dbReference type="HAMAP" id="MF_01694">
    <property type="entry name" value="BioB"/>
    <property type="match status" value="1"/>
</dbReference>
<keyword evidence="9" id="KW-0479">Metal-binding</keyword>
<dbReference type="InterPro" id="IPR010722">
    <property type="entry name" value="BATS_dom"/>
</dbReference>
<dbReference type="SUPFAM" id="SSF102114">
    <property type="entry name" value="Radical SAM enzymes"/>
    <property type="match status" value="1"/>
</dbReference>
<dbReference type="AlphaFoldDB" id="A0A316ZAW0"/>
<feature type="compositionally biased region" description="Low complexity" evidence="14">
    <location>
        <begin position="20"/>
        <end position="30"/>
    </location>
</feature>
<feature type="region of interest" description="Disordered" evidence="14">
    <location>
        <begin position="395"/>
        <end position="418"/>
    </location>
</feature>
<comment type="similarity">
    <text evidence="3">Belongs to the radical SAM superfamily. Biotin synthase family.</text>
</comment>
<dbReference type="FunFam" id="3.20.20.70:FF:000011">
    <property type="entry name" value="Biotin synthase"/>
    <property type="match status" value="1"/>
</dbReference>
<keyword evidence="17" id="KW-1185">Reference proteome</keyword>
<dbReference type="OrthoDB" id="2414104at2759"/>
<dbReference type="InterPro" id="IPR007197">
    <property type="entry name" value="rSAM"/>
</dbReference>
<evidence type="ECO:0000313" key="16">
    <source>
        <dbReference type="EMBL" id="PWN98436.1"/>
    </source>
</evidence>
<proteinExistence type="inferred from homology"/>
<evidence type="ECO:0000256" key="6">
    <source>
        <dbReference type="ARBA" id="ARBA00022679"/>
    </source>
</evidence>
<dbReference type="SFLD" id="SFLDG01278">
    <property type="entry name" value="biotin_synthase_like"/>
    <property type="match status" value="1"/>
</dbReference>
<dbReference type="Pfam" id="PF04055">
    <property type="entry name" value="Radical_SAM"/>
    <property type="match status" value="1"/>
</dbReference>
<feature type="compositionally biased region" description="Low complexity" evidence="14">
    <location>
        <begin position="38"/>
        <end position="63"/>
    </location>
</feature>
<dbReference type="InterPro" id="IPR024177">
    <property type="entry name" value="Biotin_synthase"/>
</dbReference>
<evidence type="ECO:0000259" key="15">
    <source>
        <dbReference type="PROSITE" id="PS51918"/>
    </source>
</evidence>
<keyword evidence="5" id="KW-0004">4Fe-4S</keyword>
<dbReference type="Pfam" id="PF06968">
    <property type="entry name" value="BATS"/>
    <property type="match status" value="1"/>
</dbReference>
<dbReference type="RefSeq" id="XP_025598715.1">
    <property type="nucleotide sequence ID" value="XM_025740185.1"/>
</dbReference>
<keyword evidence="8" id="KW-0001">2Fe-2S</keyword>
<dbReference type="Proteomes" id="UP000245946">
    <property type="component" value="Unassembled WGS sequence"/>
</dbReference>
<dbReference type="SFLD" id="SFLDG01060">
    <property type="entry name" value="BATS_domain_containing"/>
    <property type="match status" value="1"/>
</dbReference>
<evidence type="ECO:0000256" key="12">
    <source>
        <dbReference type="ARBA" id="ARBA00023014"/>
    </source>
</evidence>
<evidence type="ECO:0000256" key="11">
    <source>
        <dbReference type="ARBA" id="ARBA00023004"/>
    </source>
</evidence>
<evidence type="ECO:0000256" key="10">
    <source>
        <dbReference type="ARBA" id="ARBA00022756"/>
    </source>
</evidence>
<feature type="region of interest" description="Disordered" evidence="14">
    <location>
        <begin position="20"/>
        <end position="75"/>
    </location>
</feature>
<dbReference type="EC" id="2.8.1.6" evidence="4"/>
<keyword evidence="11" id="KW-0408">Iron</keyword>
<evidence type="ECO:0000256" key="3">
    <source>
        <dbReference type="ARBA" id="ARBA00010765"/>
    </source>
</evidence>
<evidence type="ECO:0000256" key="1">
    <source>
        <dbReference type="ARBA" id="ARBA00001966"/>
    </source>
</evidence>
<dbReference type="SMART" id="SM00729">
    <property type="entry name" value="Elp3"/>
    <property type="match status" value="1"/>
</dbReference>
<protein>
    <recommendedName>
        <fullName evidence="4">biotin synthase</fullName>
        <ecNumber evidence="4">2.8.1.6</ecNumber>
    </recommendedName>
</protein>
<evidence type="ECO:0000313" key="17">
    <source>
        <dbReference type="Proteomes" id="UP000245946"/>
    </source>
</evidence>